<evidence type="ECO:0000313" key="11">
    <source>
        <dbReference type="EMBL" id="GAX83794.1"/>
    </source>
</evidence>
<evidence type="ECO:0000256" key="2">
    <source>
        <dbReference type="ARBA" id="ARBA00006695"/>
    </source>
</evidence>
<feature type="region of interest" description="Disordered" evidence="9">
    <location>
        <begin position="543"/>
        <end position="564"/>
    </location>
</feature>
<keyword evidence="6" id="KW-0508">mRNA splicing</keyword>
<feature type="region of interest" description="Disordered" evidence="9">
    <location>
        <begin position="166"/>
        <end position="408"/>
    </location>
</feature>
<keyword evidence="4" id="KW-0747">Spliceosome</keyword>
<organism evidence="11 12">
    <name type="scientific">Chlamydomonas eustigma</name>
    <dbReference type="NCBI Taxonomy" id="1157962"/>
    <lineage>
        <taxon>Eukaryota</taxon>
        <taxon>Viridiplantae</taxon>
        <taxon>Chlorophyta</taxon>
        <taxon>core chlorophytes</taxon>
        <taxon>Chlorophyceae</taxon>
        <taxon>CS clade</taxon>
        <taxon>Chlamydomonadales</taxon>
        <taxon>Chlamydomonadaceae</taxon>
        <taxon>Chlamydomonas</taxon>
    </lineage>
</organism>
<keyword evidence="7" id="KW-0539">Nucleus</keyword>
<dbReference type="AlphaFoldDB" id="A0A250XL45"/>
<comment type="caution">
    <text evidence="11">The sequence shown here is derived from an EMBL/GenBank/DDBJ whole genome shotgun (WGS) entry which is preliminary data.</text>
</comment>
<feature type="compositionally biased region" description="Basic and acidic residues" evidence="9">
    <location>
        <begin position="288"/>
        <end position="303"/>
    </location>
</feature>
<dbReference type="Pfam" id="PF12542">
    <property type="entry name" value="CWC25"/>
    <property type="match status" value="1"/>
</dbReference>
<protein>
    <recommendedName>
        <fullName evidence="10">CBF1-interacting co-repressor CIR N-terminal domain-containing protein</fullName>
    </recommendedName>
</protein>
<feature type="compositionally biased region" description="Basic and acidic residues" evidence="9">
    <location>
        <begin position="437"/>
        <end position="460"/>
    </location>
</feature>
<dbReference type="SMART" id="SM01083">
    <property type="entry name" value="Cir_N"/>
    <property type="match status" value="1"/>
</dbReference>
<feature type="region of interest" description="Disordered" evidence="9">
    <location>
        <begin position="425"/>
        <end position="528"/>
    </location>
</feature>
<evidence type="ECO:0000256" key="6">
    <source>
        <dbReference type="ARBA" id="ARBA00023187"/>
    </source>
</evidence>
<comment type="subcellular location">
    <subcellularLocation>
        <location evidence="1">Nucleus</location>
    </subcellularLocation>
</comment>
<evidence type="ECO:0000259" key="10">
    <source>
        <dbReference type="SMART" id="SM01083"/>
    </source>
</evidence>
<keyword evidence="5 8" id="KW-0175">Coiled coil</keyword>
<proteinExistence type="inferred from homology"/>
<feature type="compositionally biased region" description="Basic and acidic residues" evidence="9">
    <location>
        <begin position="267"/>
        <end position="279"/>
    </location>
</feature>
<feature type="compositionally biased region" description="Basic and acidic residues" evidence="9">
    <location>
        <begin position="355"/>
        <end position="408"/>
    </location>
</feature>
<dbReference type="GO" id="GO:0005684">
    <property type="term" value="C:U2-type spliceosomal complex"/>
    <property type="evidence" value="ECO:0007669"/>
    <property type="project" value="TreeGrafter"/>
</dbReference>
<name>A0A250XL45_9CHLO</name>
<comment type="similarity">
    <text evidence="2">Belongs to the CWC25 family.</text>
</comment>
<evidence type="ECO:0000256" key="5">
    <source>
        <dbReference type="ARBA" id="ARBA00023054"/>
    </source>
</evidence>
<evidence type="ECO:0000256" key="4">
    <source>
        <dbReference type="ARBA" id="ARBA00022728"/>
    </source>
</evidence>
<dbReference type="InterPro" id="IPR019339">
    <property type="entry name" value="CIR_N_dom"/>
</dbReference>
<keyword evidence="3" id="KW-0507">mRNA processing</keyword>
<dbReference type="STRING" id="1157962.A0A250XL45"/>
<accession>A0A250XL45</accession>
<evidence type="ECO:0000256" key="7">
    <source>
        <dbReference type="ARBA" id="ARBA00023242"/>
    </source>
</evidence>
<dbReference type="Pfam" id="PF10197">
    <property type="entry name" value="Cir_N"/>
    <property type="match status" value="1"/>
</dbReference>
<dbReference type="Proteomes" id="UP000232323">
    <property type="component" value="Unassembled WGS sequence"/>
</dbReference>
<keyword evidence="12" id="KW-1185">Reference proteome</keyword>
<evidence type="ECO:0000256" key="3">
    <source>
        <dbReference type="ARBA" id="ARBA00022664"/>
    </source>
</evidence>
<feature type="compositionally biased region" description="Basic and acidic residues" evidence="9">
    <location>
        <begin position="467"/>
        <end position="486"/>
    </location>
</feature>
<sequence>MGKGGPLAFLAKKPWHPARFSNQEEVWKREAAAAAEAKKAEELRKQLEEERKKNEFIQMAEDAGHLRRGDRLDWMYQGGMAAKEDAAKRAEEHLMGKAASLAAGGVIPQEMSKCEQTSALPSFMTNATPASQNEAWARLNNDPLLMIKKRQADQLKSIRDNPIKMQQIIQEVQAGKHKDKKKKKEKKKSKKEKKSKRERISSSSSSDSEGELQKHSVRHHLQGSGGGARSSDIRHDREQVPLKYSKHEEDHADGRGHQQHRPSSPDNVHHRERDDRGYDRQPYGGSRSGREDRSKVDDERDQRQQGSDHYLGNRTGSLRDGDQDHDQRGIGERRGRGPSNHDDDHHPEGKRRHQSHDFQQDREHRGTTAKDNGRRQQEGDRGEGSKEESRGAHSHEVARKDEAAHDDHAERASCAYGLSHCQAAPEQLRGGGSNLHKQAEQTRSRLEEAARLKHEEERNSKAAQKYQKKEYRTGQLTEEEHQKRLAEMMSNANEHDQHRQERLKKAKEADSATDGRIVENVGGVGGRDGDAFAKAASRDVYGALSSSMGSLEARVSSRKHFNSR</sequence>
<feature type="domain" description="CBF1-interacting co-repressor CIR N-terminal" evidence="10">
    <location>
        <begin position="14"/>
        <end position="50"/>
    </location>
</feature>
<evidence type="ECO:0000256" key="8">
    <source>
        <dbReference type="SAM" id="Coils"/>
    </source>
</evidence>
<dbReference type="PANTHER" id="PTHR16196:SF0">
    <property type="entry name" value="PRE-MRNA-SPLICING FACTOR CWC25 HOMOLOG"/>
    <property type="match status" value="1"/>
</dbReference>
<dbReference type="InterPro" id="IPR022209">
    <property type="entry name" value="CWC25"/>
</dbReference>
<feature type="coiled-coil region" evidence="8">
    <location>
        <begin position="30"/>
        <end position="60"/>
    </location>
</feature>
<dbReference type="GO" id="GO:0000398">
    <property type="term" value="P:mRNA splicing, via spliceosome"/>
    <property type="evidence" value="ECO:0007669"/>
    <property type="project" value="TreeGrafter"/>
</dbReference>
<feature type="compositionally biased region" description="Basic and acidic residues" evidence="9">
    <location>
        <begin position="231"/>
        <end position="256"/>
    </location>
</feature>
<feature type="compositionally biased region" description="Basic residues" evidence="9">
    <location>
        <begin position="175"/>
        <end position="197"/>
    </location>
</feature>
<dbReference type="InterPro" id="IPR051376">
    <property type="entry name" value="CWC25_splicing_factor"/>
</dbReference>
<dbReference type="EMBL" id="BEGY01000107">
    <property type="protein sequence ID" value="GAX83794.1"/>
    <property type="molecule type" value="Genomic_DNA"/>
</dbReference>
<dbReference type="PANTHER" id="PTHR16196">
    <property type="entry name" value="CELL CYCLE CONTROL PROTEIN CWF25"/>
    <property type="match status" value="1"/>
</dbReference>
<evidence type="ECO:0000256" key="1">
    <source>
        <dbReference type="ARBA" id="ARBA00004123"/>
    </source>
</evidence>
<dbReference type="OrthoDB" id="21123at2759"/>
<evidence type="ECO:0000256" key="9">
    <source>
        <dbReference type="SAM" id="MobiDB-lite"/>
    </source>
</evidence>
<feature type="compositionally biased region" description="Basic and acidic residues" evidence="9">
    <location>
        <begin position="317"/>
        <end position="347"/>
    </location>
</feature>
<reference evidence="11 12" key="1">
    <citation type="submission" date="2017-08" db="EMBL/GenBank/DDBJ databases">
        <title>Acidophilic green algal genome provides insights into adaptation to an acidic environment.</title>
        <authorList>
            <person name="Hirooka S."/>
            <person name="Hirose Y."/>
            <person name="Kanesaki Y."/>
            <person name="Higuchi S."/>
            <person name="Fujiwara T."/>
            <person name="Onuma R."/>
            <person name="Era A."/>
            <person name="Ohbayashi R."/>
            <person name="Uzuka A."/>
            <person name="Nozaki H."/>
            <person name="Yoshikawa H."/>
            <person name="Miyagishima S.Y."/>
        </authorList>
    </citation>
    <scope>NUCLEOTIDE SEQUENCE [LARGE SCALE GENOMIC DNA]</scope>
    <source>
        <strain evidence="11 12">NIES-2499</strain>
    </source>
</reference>
<evidence type="ECO:0000313" key="12">
    <source>
        <dbReference type="Proteomes" id="UP000232323"/>
    </source>
</evidence>
<gene>
    <name evidence="11" type="ORF">CEUSTIGMA_g11219.t1</name>
</gene>